<dbReference type="EMBL" id="CADEPI010000095">
    <property type="protein sequence ID" value="CAB3374211.1"/>
    <property type="molecule type" value="Genomic_DNA"/>
</dbReference>
<organism evidence="9 10">
    <name type="scientific">Cloeon dipterum</name>
    <dbReference type="NCBI Taxonomy" id="197152"/>
    <lineage>
        <taxon>Eukaryota</taxon>
        <taxon>Metazoa</taxon>
        <taxon>Ecdysozoa</taxon>
        <taxon>Arthropoda</taxon>
        <taxon>Hexapoda</taxon>
        <taxon>Insecta</taxon>
        <taxon>Pterygota</taxon>
        <taxon>Palaeoptera</taxon>
        <taxon>Ephemeroptera</taxon>
        <taxon>Pisciforma</taxon>
        <taxon>Baetidae</taxon>
        <taxon>Cloeon</taxon>
    </lineage>
</organism>
<dbReference type="GO" id="GO:0022857">
    <property type="term" value="F:transmembrane transporter activity"/>
    <property type="evidence" value="ECO:0007669"/>
    <property type="project" value="InterPro"/>
</dbReference>
<keyword evidence="2" id="KW-0813">Transport</keyword>
<evidence type="ECO:0000256" key="6">
    <source>
        <dbReference type="SAM" id="MobiDB-lite"/>
    </source>
</evidence>
<dbReference type="GO" id="GO:0016020">
    <property type="term" value="C:membrane"/>
    <property type="evidence" value="ECO:0007669"/>
    <property type="project" value="UniProtKB-SubCell"/>
</dbReference>
<keyword evidence="4 7" id="KW-1133">Transmembrane helix</keyword>
<feature type="transmembrane region" description="Helical" evidence="7">
    <location>
        <begin position="296"/>
        <end position="314"/>
    </location>
</feature>
<gene>
    <name evidence="9" type="ORF">CLODIP_2_CD10762</name>
</gene>
<feature type="transmembrane region" description="Helical" evidence="7">
    <location>
        <begin position="402"/>
        <end position="420"/>
    </location>
</feature>
<evidence type="ECO:0000256" key="2">
    <source>
        <dbReference type="ARBA" id="ARBA00022448"/>
    </source>
</evidence>
<keyword evidence="3 7" id="KW-0812">Transmembrane</keyword>
<feature type="domain" description="Major facilitator superfamily (MFS) profile" evidence="8">
    <location>
        <begin position="134"/>
        <end position="430"/>
    </location>
</feature>
<dbReference type="PANTHER" id="PTHR23506">
    <property type="entry name" value="GH10249P"/>
    <property type="match status" value="1"/>
</dbReference>
<feature type="non-terminal residue" evidence="9">
    <location>
        <position position="1"/>
    </location>
</feature>
<feature type="region of interest" description="Disordered" evidence="6">
    <location>
        <begin position="15"/>
        <end position="106"/>
    </location>
</feature>
<keyword evidence="5 7" id="KW-0472">Membrane</keyword>
<dbReference type="InterPro" id="IPR020846">
    <property type="entry name" value="MFS_dom"/>
</dbReference>
<feature type="transmembrane region" description="Helical" evidence="7">
    <location>
        <begin position="270"/>
        <end position="290"/>
    </location>
</feature>
<dbReference type="PROSITE" id="PS50850">
    <property type="entry name" value="MFS"/>
    <property type="match status" value="1"/>
</dbReference>
<evidence type="ECO:0000313" key="9">
    <source>
        <dbReference type="EMBL" id="CAB3374211.1"/>
    </source>
</evidence>
<evidence type="ECO:0000256" key="3">
    <source>
        <dbReference type="ARBA" id="ARBA00022692"/>
    </source>
</evidence>
<dbReference type="InterPro" id="IPR036259">
    <property type="entry name" value="MFS_trans_sf"/>
</dbReference>
<sequence>MDRADEHHVNIAVTLMASDNDDDHDDDDDDNDDDDQQVLVDGGGAARRSRSISVIDAGTTSRQQNGGGKRVFFRPNGTPHVRSHSVPAPLHRQQHTRRQRTPPSGRRISQRLLRTHLTPKAPGFSNFDRKQKLVFASLALVDFVSFCSMSIMAPFYPKEASAKGVNATVSGLVFSFYAFVMFVSSPLFGKILPLVGAKFMFMSGMFLAGGCSIIFGLMDRINDMTTFVTYSFLLRGTEALGAAAYSTASYTFVADIFPDNIGSVMGILETFVGLGMSVGPALGGVLYSVGGFGLPFYTLGIVMVFFVPINIYLLPAAEANEPRQKAGSILEVLRVPSVVVIGLVVIVSAANWGLLDPTLEPHLRQYNLTPQQIGLVFLLSSGVYAAASPLWGLLASKIGSHWFMMCFGLVLCTFGLLTIGPSPLIPFLPG</sequence>
<feature type="transmembrane region" description="Helical" evidence="7">
    <location>
        <begin position="375"/>
        <end position="395"/>
    </location>
</feature>
<evidence type="ECO:0000256" key="1">
    <source>
        <dbReference type="ARBA" id="ARBA00004141"/>
    </source>
</evidence>
<feature type="transmembrane region" description="Helical" evidence="7">
    <location>
        <begin position="238"/>
        <end position="258"/>
    </location>
</feature>
<accession>A0A8S1D257</accession>
<comment type="subcellular location">
    <subcellularLocation>
        <location evidence="1">Membrane</location>
        <topology evidence="1">Multi-pass membrane protein</topology>
    </subcellularLocation>
</comment>
<evidence type="ECO:0000256" key="7">
    <source>
        <dbReference type="SAM" id="Phobius"/>
    </source>
</evidence>
<reference evidence="9 10" key="1">
    <citation type="submission" date="2020-04" db="EMBL/GenBank/DDBJ databases">
        <authorList>
            <person name="Alioto T."/>
            <person name="Alioto T."/>
            <person name="Gomez Garrido J."/>
        </authorList>
    </citation>
    <scope>NUCLEOTIDE SEQUENCE [LARGE SCALE GENOMIC DNA]</scope>
</reference>
<keyword evidence="10" id="KW-1185">Reference proteome</keyword>
<proteinExistence type="predicted"/>
<dbReference type="Pfam" id="PF07690">
    <property type="entry name" value="MFS_1"/>
    <property type="match status" value="2"/>
</dbReference>
<evidence type="ECO:0000256" key="4">
    <source>
        <dbReference type="ARBA" id="ARBA00022989"/>
    </source>
</evidence>
<dbReference type="AlphaFoldDB" id="A0A8S1D257"/>
<name>A0A8S1D257_9INSE</name>
<evidence type="ECO:0000313" key="10">
    <source>
        <dbReference type="Proteomes" id="UP000494165"/>
    </source>
</evidence>
<feature type="transmembrane region" description="Helical" evidence="7">
    <location>
        <begin position="168"/>
        <end position="187"/>
    </location>
</feature>
<dbReference type="Proteomes" id="UP000494165">
    <property type="component" value="Unassembled WGS sequence"/>
</dbReference>
<dbReference type="OrthoDB" id="446368at2759"/>
<feature type="transmembrane region" description="Helical" evidence="7">
    <location>
        <begin position="133"/>
        <end position="156"/>
    </location>
</feature>
<dbReference type="SUPFAM" id="SSF103473">
    <property type="entry name" value="MFS general substrate transporter"/>
    <property type="match status" value="1"/>
</dbReference>
<dbReference type="InterPro" id="IPR011701">
    <property type="entry name" value="MFS"/>
</dbReference>
<feature type="transmembrane region" description="Helical" evidence="7">
    <location>
        <begin position="335"/>
        <end position="355"/>
    </location>
</feature>
<feature type="transmembrane region" description="Helical" evidence="7">
    <location>
        <begin position="199"/>
        <end position="218"/>
    </location>
</feature>
<protein>
    <recommendedName>
        <fullName evidence="8">Major facilitator superfamily (MFS) profile domain-containing protein</fullName>
    </recommendedName>
</protein>
<evidence type="ECO:0000256" key="5">
    <source>
        <dbReference type="ARBA" id="ARBA00023136"/>
    </source>
</evidence>
<dbReference type="Gene3D" id="1.20.1250.20">
    <property type="entry name" value="MFS general substrate transporter like domains"/>
    <property type="match status" value="2"/>
</dbReference>
<dbReference type="InterPro" id="IPR050930">
    <property type="entry name" value="MFS_Vesicular_Transporter"/>
</dbReference>
<feature type="compositionally biased region" description="Acidic residues" evidence="6">
    <location>
        <begin position="19"/>
        <end position="36"/>
    </location>
</feature>
<evidence type="ECO:0000259" key="8">
    <source>
        <dbReference type="PROSITE" id="PS50850"/>
    </source>
</evidence>
<dbReference type="PANTHER" id="PTHR23506:SF28">
    <property type="entry name" value="MFS-TYPE TRANSPORTER SLC18B1-LIKE PROTEIN"/>
    <property type="match status" value="1"/>
</dbReference>
<comment type="caution">
    <text evidence="9">The sequence shown here is derived from an EMBL/GenBank/DDBJ whole genome shotgun (WGS) entry which is preliminary data.</text>
</comment>